<protein>
    <submittedName>
        <fullName evidence="8">Caffeic acid 3-O-methyltransferase-like</fullName>
    </submittedName>
</protein>
<feature type="active site" description="Proton acceptor" evidence="4">
    <location>
        <position position="275"/>
    </location>
</feature>
<keyword evidence="7" id="KW-1185">Reference proteome</keyword>
<dbReference type="InterPro" id="IPR012967">
    <property type="entry name" value="COMT_dimerisation"/>
</dbReference>
<proteinExistence type="predicted"/>
<evidence type="ECO:0000313" key="7">
    <source>
        <dbReference type="Proteomes" id="UP001515500"/>
    </source>
</evidence>
<organism evidence="7 8">
    <name type="scientific">Dioscorea cayennensis subsp. rotundata</name>
    <name type="common">White Guinea yam</name>
    <name type="synonym">Dioscorea rotundata</name>
    <dbReference type="NCBI Taxonomy" id="55577"/>
    <lineage>
        <taxon>Eukaryota</taxon>
        <taxon>Viridiplantae</taxon>
        <taxon>Streptophyta</taxon>
        <taxon>Embryophyta</taxon>
        <taxon>Tracheophyta</taxon>
        <taxon>Spermatophyta</taxon>
        <taxon>Magnoliopsida</taxon>
        <taxon>Liliopsida</taxon>
        <taxon>Dioscoreales</taxon>
        <taxon>Dioscoreaceae</taxon>
        <taxon>Dioscorea</taxon>
    </lineage>
</organism>
<reference evidence="8" key="1">
    <citation type="submission" date="2025-08" db="UniProtKB">
        <authorList>
            <consortium name="RefSeq"/>
        </authorList>
    </citation>
    <scope>IDENTIFICATION</scope>
</reference>
<sequence length="369" mass="40589">MAPNDCFVTNGTTKKESREEEETVAYTSALRLGCSTSVAMALKAVIELNVLEVIAAAGPGARLSPEEIVSQIETTNPNAGEVLDRLLRFLASYNVLKCEVVDGEKGMMKRKYGLAPICRFFTKDEDGVSVAPLLLMNQDKVLVDAWINLKYAVSEGTTPFVKAHGESAFQYHGKDHRFSEVFNQGMFNHTAMLMKKILETYKGFESLDVLVDVGGGIGATLAIILSKYPHIKAINFDLPFVISEAKPIPGVEFVGGDMFASVPTGDAIFMKWILHDWDDEHCVKILKNCTEALPDNGKVIVVEGVIPEIPEDSDDARNGYMGDLCMLTYNVGGKERNEKEFKYLAKESGFSGFKIACCVYGFSVLEFSK</sequence>
<dbReference type="RefSeq" id="XP_039143412.1">
    <property type="nucleotide sequence ID" value="XM_039287478.1"/>
</dbReference>
<evidence type="ECO:0000256" key="1">
    <source>
        <dbReference type="ARBA" id="ARBA00022603"/>
    </source>
</evidence>
<dbReference type="GeneID" id="120280598"/>
<evidence type="ECO:0000259" key="6">
    <source>
        <dbReference type="Pfam" id="PF08100"/>
    </source>
</evidence>
<evidence type="ECO:0000259" key="5">
    <source>
        <dbReference type="Pfam" id="PF00891"/>
    </source>
</evidence>
<keyword evidence="3" id="KW-0949">S-adenosyl-L-methionine</keyword>
<accession>A0AB40CY73</accession>
<dbReference type="InterPro" id="IPR029063">
    <property type="entry name" value="SAM-dependent_MTases_sf"/>
</dbReference>
<dbReference type="FunFam" id="3.40.50.150:FF:000061">
    <property type="entry name" value="Caffeic acid O-methyltransferase"/>
    <property type="match status" value="1"/>
</dbReference>
<dbReference type="Gene3D" id="1.10.10.10">
    <property type="entry name" value="Winged helix-like DNA-binding domain superfamily/Winged helix DNA-binding domain"/>
    <property type="match status" value="1"/>
</dbReference>
<dbReference type="PIRSF" id="PIRSF005739">
    <property type="entry name" value="O-mtase"/>
    <property type="match status" value="1"/>
</dbReference>
<dbReference type="Proteomes" id="UP001515500">
    <property type="component" value="Chromosome 2"/>
</dbReference>
<dbReference type="AlphaFoldDB" id="A0AB40CY73"/>
<dbReference type="InterPro" id="IPR036390">
    <property type="entry name" value="WH_DNA-bd_sf"/>
</dbReference>
<dbReference type="InterPro" id="IPR016461">
    <property type="entry name" value="COMT-like"/>
</dbReference>
<dbReference type="SUPFAM" id="SSF46785">
    <property type="entry name" value="Winged helix' DNA-binding domain"/>
    <property type="match status" value="1"/>
</dbReference>
<dbReference type="InterPro" id="IPR001077">
    <property type="entry name" value="COMT_C"/>
</dbReference>
<dbReference type="PANTHER" id="PTHR11746">
    <property type="entry name" value="O-METHYLTRANSFERASE"/>
    <property type="match status" value="1"/>
</dbReference>
<keyword evidence="2" id="KW-0808">Transferase</keyword>
<dbReference type="SUPFAM" id="SSF53335">
    <property type="entry name" value="S-adenosyl-L-methionine-dependent methyltransferases"/>
    <property type="match status" value="1"/>
</dbReference>
<dbReference type="Gene3D" id="3.40.50.150">
    <property type="entry name" value="Vaccinia Virus protein VP39"/>
    <property type="match status" value="1"/>
</dbReference>
<evidence type="ECO:0000313" key="8">
    <source>
        <dbReference type="RefSeq" id="XP_039143412.1"/>
    </source>
</evidence>
<dbReference type="GO" id="GO:0032259">
    <property type="term" value="P:methylation"/>
    <property type="evidence" value="ECO:0007669"/>
    <property type="project" value="UniProtKB-KW"/>
</dbReference>
<dbReference type="Pfam" id="PF08100">
    <property type="entry name" value="Dimerisation"/>
    <property type="match status" value="1"/>
</dbReference>
<feature type="domain" description="O-methyltransferase dimerisation" evidence="6">
    <location>
        <begin position="37"/>
        <end position="124"/>
    </location>
</feature>
<keyword evidence="1" id="KW-0489">Methyltransferase</keyword>
<gene>
    <name evidence="8" type="primary">LOC120280598</name>
</gene>
<dbReference type="FunFam" id="1.10.10.10:FF:000357">
    <property type="entry name" value="Caffeic acid 3-O-methyltransferase"/>
    <property type="match status" value="1"/>
</dbReference>
<dbReference type="Pfam" id="PF00891">
    <property type="entry name" value="Methyltransf_2"/>
    <property type="match status" value="1"/>
</dbReference>
<evidence type="ECO:0000256" key="3">
    <source>
        <dbReference type="ARBA" id="ARBA00022691"/>
    </source>
</evidence>
<dbReference type="InterPro" id="IPR036388">
    <property type="entry name" value="WH-like_DNA-bd_sf"/>
</dbReference>
<evidence type="ECO:0000256" key="4">
    <source>
        <dbReference type="PIRSR" id="PIRSR005739-1"/>
    </source>
</evidence>
<dbReference type="GO" id="GO:0008171">
    <property type="term" value="F:O-methyltransferase activity"/>
    <property type="evidence" value="ECO:0007669"/>
    <property type="project" value="InterPro"/>
</dbReference>
<feature type="domain" description="O-methyltransferase C-terminal" evidence="5">
    <location>
        <begin position="146"/>
        <end position="351"/>
    </location>
</feature>
<name>A0AB40CY73_DIOCR</name>
<dbReference type="GO" id="GO:0046983">
    <property type="term" value="F:protein dimerization activity"/>
    <property type="evidence" value="ECO:0007669"/>
    <property type="project" value="InterPro"/>
</dbReference>
<evidence type="ECO:0000256" key="2">
    <source>
        <dbReference type="ARBA" id="ARBA00022679"/>
    </source>
</evidence>
<dbReference type="CDD" id="cd02440">
    <property type="entry name" value="AdoMet_MTases"/>
    <property type="match status" value="1"/>
</dbReference>
<dbReference type="PROSITE" id="PS51683">
    <property type="entry name" value="SAM_OMT_II"/>
    <property type="match status" value="1"/>
</dbReference>